<evidence type="ECO:0000313" key="3">
    <source>
        <dbReference type="Proteomes" id="UP001444661"/>
    </source>
</evidence>
<organism evidence="2 3">
    <name type="scientific">Apiospora rasikravindrae</name>
    <dbReference type="NCBI Taxonomy" id="990691"/>
    <lineage>
        <taxon>Eukaryota</taxon>
        <taxon>Fungi</taxon>
        <taxon>Dikarya</taxon>
        <taxon>Ascomycota</taxon>
        <taxon>Pezizomycotina</taxon>
        <taxon>Sordariomycetes</taxon>
        <taxon>Xylariomycetidae</taxon>
        <taxon>Amphisphaeriales</taxon>
        <taxon>Apiosporaceae</taxon>
        <taxon>Apiospora</taxon>
    </lineage>
</organism>
<feature type="region of interest" description="Disordered" evidence="1">
    <location>
        <begin position="32"/>
        <end position="58"/>
    </location>
</feature>
<evidence type="ECO:0000256" key="1">
    <source>
        <dbReference type="SAM" id="MobiDB-lite"/>
    </source>
</evidence>
<gene>
    <name evidence="2" type="ORF">PG993_010786</name>
</gene>
<dbReference type="EMBL" id="JAQQWK010000010">
    <property type="protein sequence ID" value="KAK8029495.1"/>
    <property type="molecule type" value="Genomic_DNA"/>
</dbReference>
<proteinExistence type="predicted"/>
<evidence type="ECO:0000313" key="2">
    <source>
        <dbReference type="EMBL" id="KAK8029495.1"/>
    </source>
</evidence>
<accession>A0ABR1SCA2</accession>
<sequence>MASVPRWIDDELKERLSQYRLDRKSVLPTSLVHGGPRHRLANGAGGNAEGTTGKAGETLNDAKTLDDAKVEVDEKACFTNKVDMRALGLIRKQLWQLQC</sequence>
<protein>
    <submittedName>
        <fullName evidence="2">Uncharacterized protein</fullName>
    </submittedName>
</protein>
<dbReference type="Proteomes" id="UP001444661">
    <property type="component" value="Unassembled WGS sequence"/>
</dbReference>
<comment type="caution">
    <text evidence="2">The sequence shown here is derived from an EMBL/GenBank/DDBJ whole genome shotgun (WGS) entry which is preliminary data.</text>
</comment>
<reference evidence="2 3" key="1">
    <citation type="submission" date="2023-01" db="EMBL/GenBank/DDBJ databases">
        <title>Analysis of 21 Apiospora genomes using comparative genomics revels a genus with tremendous synthesis potential of carbohydrate active enzymes and secondary metabolites.</title>
        <authorList>
            <person name="Sorensen T."/>
        </authorList>
    </citation>
    <scope>NUCLEOTIDE SEQUENCE [LARGE SCALE GENOMIC DNA]</scope>
    <source>
        <strain evidence="2 3">CBS 33761</strain>
    </source>
</reference>
<name>A0ABR1SCA2_9PEZI</name>
<feature type="compositionally biased region" description="Low complexity" evidence="1">
    <location>
        <begin position="49"/>
        <end position="58"/>
    </location>
</feature>
<keyword evidence="3" id="KW-1185">Reference proteome</keyword>